<name>A0ABS0BWG6_9GAMM</name>
<reference evidence="2 3" key="1">
    <citation type="submission" date="2020-06" db="EMBL/GenBank/DDBJ databases">
        <authorList>
            <person name="Scott K."/>
        </authorList>
    </citation>
    <scope>NUCLEOTIDE SEQUENCE [LARGE SCALE GENOMIC DNA]</scope>
    <source>
        <strain evidence="2 3">HH1</strain>
    </source>
</reference>
<proteinExistence type="predicted"/>
<dbReference type="RefSeq" id="WP_185978273.1">
    <property type="nucleotide sequence ID" value="NZ_JACBGI020000011.1"/>
</dbReference>
<dbReference type="Proteomes" id="UP001193680">
    <property type="component" value="Unassembled WGS sequence"/>
</dbReference>
<keyword evidence="3" id="KW-1185">Reference proteome</keyword>
<dbReference type="PROSITE" id="PS51257">
    <property type="entry name" value="PROKAR_LIPOPROTEIN"/>
    <property type="match status" value="1"/>
</dbReference>
<sequence length="379" mass="40382">MKKAMIHSSILLLLSAGLTACGGGSDSDTTGDVDVGSADEQQTRAFGSVTETPELDYSADAVYWDLETNSIVSESDDWELKITQNGYEPLIQVNGGASGSGDAGLGAYLTDSADEVTDPTDTSQVYKYFEDSASGVLSTPGGYGPLEYNVGGEHKMWPNFATYVFNDNGVYYKAQVVGNYGEQGTDPSGTLRIRYAPAGDSATVEGQASVVTLDAASDTSSAAFLDLASGQTVAESDAWQLAYQKYIGFKTNSGVSGSGSVSGCLAHTYGELYDDSGTAVQTEFENKTAANTLDDFNAVTTANCSEWLTDDVQSQFSDWYTYDMTTHTVTVNDDASNGWILRSASKTADDGEDYSYARIKIKSFGSSKLVFSVEAWEEQ</sequence>
<evidence type="ECO:0000313" key="3">
    <source>
        <dbReference type="Proteomes" id="UP001193680"/>
    </source>
</evidence>
<feature type="signal peptide" evidence="1">
    <location>
        <begin position="1"/>
        <end position="20"/>
    </location>
</feature>
<organism evidence="2 3">
    <name type="scientific">Thiomicrorhabdus heinhorstiae</name>
    <dbReference type="NCBI Taxonomy" id="2748010"/>
    <lineage>
        <taxon>Bacteria</taxon>
        <taxon>Pseudomonadati</taxon>
        <taxon>Pseudomonadota</taxon>
        <taxon>Gammaproteobacteria</taxon>
        <taxon>Thiotrichales</taxon>
        <taxon>Piscirickettsiaceae</taxon>
        <taxon>Thiomicrorhabdus</taxon>
    </lineage>
</organism>
<feature type="chain" id="PRO_5047171199" description="HmuY protein" evidence="1">
    <location>
        <begin position="21"/>
        <end position="379"/>
    </location>
</feature>
<evidence type="ECO:0000313" key="2">
    <source>
        <dbReference type="EMBL" id="MBF6058129.1"/>
    </source>
</evidence>
<evidence type="ECO:0008006" key="4">
    <source>
        <dbReference type="Google" id="ProtNLM"/>
    </source>
</evidence>
<accession>A0ABS0BWG6</accession>
<comment type="caution">
    <text evidence="2">The sequence shown here is derived from an EMBL/GenBank/DDBJ whole genome shotgun (WGS) entry which is preliminary data.</text>
</comment>
<protein>
    <recommendedName>
        <fullName evidence="4">HmuY protein</fullName>
    </recommendedName>
</protein>
<gene>
    <name evidence="2" type="ORF">H8792_007215</name>
</gene>
<dbReference type="EMBL" id="JACBGI020000011">
    <property type="protein sequence ID" value="MBF6058129.1"/>
    <property type="molecule type" value="Genomic_DNA"/>
</dbReference>
<reference evidence="2 3" key="2">
    <citation type="submission" date="2020-11" db="EMBL/GenBank/DDBJ databases">
        <title>Sulfur oxidizing isolate from Hospital Hole Sinkhole.</title>
        <authorList>
            <person name="Scott K.M."/>
        </authorList>
    </citation>
    <scope>NUCLEOTIDE SEQUENCE [LARGE SCALE GENOMIC DNA]</scope>
    <source>
        <strain evidence="2 3">HH1</strain>
    </source>
</reference>
<keyword evidence="1" id="KW-0732">Signal</keyword>
<evidence type="ECO:0000256" key="1">
    <source>
        <dbReference type="SAM" id="SignalP"/>
    </source>
</evidence>